<feature type="domain" description="Endonuclease/exonuclease/phosphatase" evidence="10">
    <location>
        <begin position="105"/>
        <end position="340"/>
    </location>
</feature>
<keyword evidence="9" id="KW-1133">Transmembrane helix</keyword>
<feature type="transmembrane region" description="Helical" evidence="9">
    <location>
        <begin position="9"/>
        <end position="27"/>
    </location>
</feature>
<dbReference type="AlphaFoldDB" id="A0A1J1DWA7"/>
<evidence type="ECO:0000256" key="5">
    <source>
        <dbReference type="ARBA" id="ARBA00022763"/>
    </source>
</evidence>
<dbReference type="Proteomes" id="UP000243197">
    <property type="component" value="Chromosome"/>
</dbReference>
<dbReference type="PANTHER" id="PTHR15822">
    <property type="entry name" value="TRAF AND TNF RECEPTOR-ASSOCIATED PROTEIN"/>
    <property type="match status" value="1"/>
</dbReference>
<keyword evidence="3" id="KW-0540">Nuclease</keyword>
<keyword evidence="9" id="KW-0812">Transmembrane</keyword>
<evidence type="ECO:0000256" key="3">
    <source>
        <dbReference type="ARBA" id="ARBA00022722"/>
    </source>
</evidence>
<dbReference type="PANTHER" id="PTHR15822:SF4">
    <property type="entry name" value="TYROSYL-DNA PHOSPHODIESTERASE 2"/>
    <property type="match status" value="1"/>
</dbReference>
<keyword evidence="12" id="KW-1185">Reference proteome</keyword>
<evidence type="ECO:0000256" key="8">
    <source>
        <dbReference type="ARBA" id="ARBA00023204"/>
    </source>
</evidence>
<dbReference type="CDD" id="cd09084">
    <property type="entry name" value="EEP-2"/>
    <property type="match status" value="1"/>
</dbReference>
<keyword evidence="11" id="KW-0255">Endonuclease</keyword>
<gene>
    <name evidence="11" type="ORF">JBKA6_0133</name>
</gene>
<protein>
    <submittedName>
        <fullName evidence="11">Endonuclease</fullName>
    </submittedName>
</protein>
<dbReference type="KEGG" id="ise:JBKA6_0133"/>
<evidence type="ECO:0000313" key="12">
    <source>
        <dbReference type="Proteomes" id="UP000243197"/>
    </source>
</evidence>
<evidence type="ECO:0000313" key="11">
    <source>
        <dbReference type="EMBL" id="BAV94146.1"/>
    </source>
</evidence>
<keyword evidence="8" id="KW-0234">DNA repair</keyword>
<evidence type="ECO:0000256" key="9">
    <source>
        <dbReference type="SAM" id="Phobius"/>
    </source>
</evidence>
<feature type="transmembrane region" description="Helical" evidence="9">
    <location>
        <begin position="67"/>
        <end position="86"/>
    </location>
</feature>
<evidence type="ECO:0000259" key="10">
    <source>
        <dbReference type="Pfam" id="PF03372"/>
    </source>
</evidence>
<dbReference type="GO" id="GO:0046872">
    <property type="term" value="F:metal ion binding"/>
    <property type="evidence" value="ECO:0007669"/>
    <property type="project" value="UniProtKB-KW"/>
</dbReference>
<comment type="cofactor">
    <cofactor evidence="1">
        <name>Mn(2+)</name>
        <dbReference type="ChEBI" id="CHEBI:29035"/>
    </cofactor>
</comment>
<feature type="transmembrane region" description="Helical" evidence="9">
    <location>
        <begin position="39"/>
        <end position="60"/>
    </location>
</feature>
<evidence type="ECO:0000256" key="6">
    <source>
        <dbReference type="ARBA" id="ARBA00022801"/>
    </source>
</evidence>
<sequence>MINKKGGEYMLYIINIFFSFLLILVYINSYVPPDLIPYHGILSVIYPFLLLVNIAFALIWISRLNPLFLISTIVIFLGYKNFDLLFKFPKNSEVYKKVEGDIKLISFNVHSFNRYNWIQKKDVIDEIKNFISVNDPDIICFQEFYDTKKNYFPEYPYVYISSTHKNEIWGNAIFSKFPIIEKGIIKFENSYNQTTYVSIDIGQEILRIYNVHLESLGIDQEDYEYRKKHKKNTLERLSKLFKNVNKGFSKHSEQSVLIREHIDNSPYKNIVCGDFNSTAFFYEYKKIKGGLNDAFSVFGQGLGATFFFYYYPLRIDFILSDPRISIKEFQTHSNIRLSDHIPLSLIFN</sequence>
<dbReference type="InterPro" id="IPR036691">
    <property type="entry name" value="Endo/exonu/phosph_ase_sf"/>
</dbReference>
<evidence type="ECO:0000256" key="7">
    <source>
        <dbReference type="ARBA" id="ARBA00022842"/>
    </source>
</evidence>
<dbReference type="InterPro" id="IPR005135">
    <property type="entry name" value="Endo/exonuclease/phosphatase"/>
</dbReference>
<evidence type="ECO:0000256" key="2">
    <source>
        <dbReference type="ARBA" id="ARBA00001946"/>
    </source>
</evidence>
<keyword evidence="4" id="KW-0479">Metal-binding</keyword>
<organism evidence="11 12">
    <name type="scientific">Ichthyobacterium seriolicida</name>
    <dbReference type="NCBI Taxonomy" id="242600"/>
    <lineage>
        <taxon>Bacteria</taxon>
        <taxon>Pseudomonadati</taxon>
        <taxon>Bacteroidota</taxon>
        <taxon>Flavobacteriia</taxon>
        <taxon>Flavobacteriales</taxon>
        <taxon>Ichthyobacteriaceae</taxon>
        <taxon>Ichthyobacterium</taxon>
    </lineage>
</organism>
<accession>A0A1J1DWA7</accession>
<evidence type="ECO:0000256" key="4">
    <source>
        <dbReference type="ARBA" id="ARBA00022723"/>
    </source>
</evidence>
<reference evidence="11 12" key="1">
    <citation type="submission" date="2014-03" db="EMBL/GenBank/DDBJ databases">
        <title>complete genome sequence of Flavobacteriaceae bacterium JBKA-6.</title>
        <authorList>
            <person name="Takano T."/>
            <person name="Nakamura Y."/>
            <person name="Takuma S."/>
            <person name="Yasuike M."/>
            <person name="Matsuyama T."/>
            <person name="Sakai T."/>
            <person name="Fujiwara A."/>
            <person name="Kimoto K."/>
            <person name="Fukuda Y."/>
            <person name="Kondo H."/>
            <person name="Hirono I."/>
            <person name="Nakayasu C."/>
        </authorList>
    </citation>
    <scope>NUCLEOTIDE SEQUENCE [LARGE SCALE GENOMIC DNA]</scope>
    <source>
        <strain evidence="11 12">JBKA-6</strain>
    </source>
</reference>
<evidence type="ECO:0000256" key="1">
    <source>
        <dbReference type="ARBA" id="ARBA00001936"/>
    </source>
</evidence>
<dbReference type="InterPro" id="IPR051547">
    <property type="entry name" value="TDP2-like"/>
</dbReference>
<name>A0A1J1DWA7_9FLAO</name>
<dbReference type="SUPFAM" id="SSF56219">
    <property type="entry name" value="DNase I-like"/>
    <property type="match status" value="1"/>
</dbReference>
<keyword evidence="5" id="KW-0227">DNA damage</keyword>
<keyword evidence="9" id="KW-0472">Membrane</keyword>
<dbReference type="OrthoDB" id="635146at2"/>
<dbReference type="RefSeq" id="WP_096684795.1">
    <property type="nucleotide sequence ID" value="NZ_AP014564.1"/>
</dbReference>
<dbReference type="GO" id="GO:0016787">
    <property type="term" value="F:hydrolase activity"/>
    <property type="evidence" value="ECO:0007669"/>
    <property type="project" value="UniProtKB-KW"/>
</dbReference>
<keyword evidence="7" id="KW-0460">Magnesium</keyword>
<proteinExistence type="predicted"/>
<dbReference type="Gene3D" id="3.60.10.10">
    <property type="entry name" value="Endonuclease/exonuclease/phosphatase"/>
    <property type="match status" value="1"/>
</dbReference>
<keyword evidence="6" id="KW-0378">Hydrolase</keyword>
<dbReference type="EMBL" id="AP014564">
    <property type="protein sequence ID" value="BAV94146.1"/>
    <property type="molecule type" value="Genomic_DNA"/>
</dbReference>
<dbReference type="GO" id="GO:0004519">
    <property type="term" value="F:endonuclease activity"/>
    <property type="evidence" value="ECO:0007669"/>
    <property type="project" value="UniProtKB-KW"/>
</dbReference>
<dbReference type="Pfam" id="PF03372">
    <property type="entry name" value="Exo_endo_phos"/>
    <property type="match status" value="1"/>
</dbReference>
<dbReference type="GO" id="GO:0006281">
    <property type="term" value="P:DNA repair"/>
    <property type="evidence" value="ECO:0007669"/>
    <property type="project" value="UniProtKB-KW"/>
</dbReference>
<comment type="cofactor">
    <cofactor evidence="2">
        <name>Mg(2+)</name>
        <dbReference type="ChEBI" id="CHEBI:18420"/>
    </cofactor>
</comment>